<dbReference type="SUPFAM" id="SSF81901">
    <property type="entry name" value="HCP-like"/>
    <property type="match status" value="1"/>
</dbReference>
<name>A0A2L2DKU9_MIMIV</name>
<dbReference type="Pfam" id="PF08238">
    <property type="entry name" value="Sel1"/>
    <property type="match status" value="5"/>
</dbReference>
<sequence>MDYKHLDIQRLIELVKHDDNAQKEIVERTISLQIKNDLWTSINPFGWENIFEKCYNNEKYVFMLLYAYKLLISFNSKIIIPETKTIFEKLYPVVKQRAKNGNSLAQNNLGFMYEENIGIIGKIKKAKKWYVLSANQGLSFTQYNLGYYYFKKEKYEKACDYFKKFAQSKNGISTYMLAETYLKLPVPNHIEAINLFTISANQGDLYCQYKLGMLHYDGIHIPINIGEAIKWFLMAANQGCDMSQNKLGIIYYEGKHIGVDLNQAYKWFKLATKQGYNAAQYNLGCLYNRKDFQKYDCQKTIKWCTKAANNGYVTSQMRLISHYEINGNIAEMIYWCIKSSNIDKIKIYIKINKNIETTNDSAYFDLVRKNLEDMKSDILYKCQLLIIQNKYYWTDDSALSRVKSCEKLENIILKFIDWTNKLQNDYLILLSCLNFVHDNYNILIRNHQHTTGIIPYVKQHEFRNKKFITFGKENVSFVNEIVNITNGIYVHEWFELLQILKSNYQNLISITSNDYIKKIYQDLNIIQKLETDIEKYCELILDEIEYGASNRNYLFRENGDHPMVKLFDN</sequence>
<dbReference type="InterPro" id="IPR006597">
    <property type="entry name" value="Sel1-like"/>
</dbReference>
<dbReference type="PANTHER" id="PTHR11102:SF160">
    <property type="entry name" value="ERAD-ASSOCIATED E3 UBIQUITIN-PROTEIN LIGASE COMPONENT HRD3"/>
    <property type="match status" value="1"/>
</dbReference>
<accession>A0A2L2DKU9</accession>
<dbReference type="SMART" id="SM00671">
    <property type="entry name" value="SEL1"/>
    <property type="match status" value="6"/>
</dbReference>
<reference evidence="1" key="1">
    <citation type="journal article" date="2017" name="Front. Microbiol.">
        <title>Genome Characterization of the First Mimiviruses of Lineage C Isolated in Brazil.</title>
        <authorList>
            <person name="Assis F.L."/>
            <person name="Franco-Luiz A.P.M."/>
            <person name="Dos Santos R.N."/>
            <person name="Campos F.S."/>
            <person name="Dornas F.P."/>
            <person name="Borato P.V.M."/>
            <person name="Franco A.C."/>
            <person name="Abrahao J.S."/>
            <person name="Colson P."/>
            <person name="Scola B."/>
        </authorList>
    </citation>
    <scope>NUCLEOTIDE SEQUENCE [LARGE SCALE GENOMIC DNA]</scope>
</reference>
<dbReference type="EMBL" id="MG602507">
    <property type="protein sequence ID" value="AVG46764.1"/>
    <property type="molecule type" value="Genomic_DNA"/>
</dbReference>
<dbReference type="InterPro" id="IPR050767">
    <property type="entry name" value="Sel1_AlgK"/>
</dbReference>
<dbReference type="PANTHER" id="PTHR11102">
    <property type="entry name" value="SEL-1-LIKE PROTEIN"/>
    <property type="match status" value="1"/>
</dbReference>
<dbReference type="Gene3D" id="1.25.40.10">
    <property type="entry name" value="Tetratricopeptide repeat domain"/>
    <property type="match status" value="1"/>
</dbReference>
<dbReference type="Proteomes" id="UP000280369">
    <property type="component" value="Segment"/>
</dbReference>
<organismHost>
    <name type="scientific">Acanthamoeba polyphaga</name>
    <name type="common">Amoeba</name>
    <dbReference type="NCBI Taxonomy" id="5757"/>
</organismHost>
<proteinExistence type="predicted"/>
<protein>
    <submittedName>
        <fullName evidence="1">Sel1-like repeat-containing</fullName>
    </submittedName>
</protein>
<organism evidence="1">
    <name type="scientific">Acanthamoeba polyphaga mimivirus</name>
    <name type="common">APMV</name>
    <dbReference type="NCBI Taxonomy" id="212035"/>
    <lineage>
        <taxon>Viruses</taxon>
        <taxon>Varidnaviria</taxon>
        <taxon>Bamfordvirae</taxon>
        <taxon>Nucleocytoviricota</taxon>
        <taxon>Megaviricetes</taxon>
        <taxon>Imitervirales</taxon>
        <taxon>Mimiviridae</taxon>
        <taxon>Megamimivirinae</taxon>
        <taxon>Mimivirus</taxon>
        <taxon>Mimivirus bradfordmassiliense</taxon>
    </lineage>
</organism>
<dbReference type="InterPro" id="IPR011990">
    <property type="entry name" value="TPR-like_helical_dom_sf"/>
</dbReference>
<evidence type="ECO:0000313" key="1">
    <source>
        <dbReference type="EMBL" id="AVG46764.1"/>
    </source>
</evidence>